<dbReference type="Proteomes" id="UP000736335">
    <property type="component" value="Unassembled WGS sequence"/>
</dbReference>
<reference evidence="1" key="1">
    <citation type="journal article" date="2020" name="Nat. Commun.">
        <title>Large-scale genome sequencing of mycorrhizal fungi provides insights into the early evolution of symbiotic traits.</title>
        <authorList>
            <person name="Miyauchi S."/>
            <person name="Kiss E."/>
            <person name="Kuo A."/>
            <person name="Drula E."/>
            <person name="Kohler A."/>
            <person name="Sanchez-Garcia M."/>
            <person name="Morin E."/>
            <person name="Andreopoulos B."/>
            <person name="Barry K.W."/>
            <person name="Bonito G."/>
            <person name="Buee M."/>
            <person name="Carver A."/>
            <person name="Chen C."/>
            <person name="Cichocki N."/>
            <person name="Clum A."/>
            <person name="Culley D."/>
            <person name="Crous P.W."/>
            <person name="Fauchery L."/>
            <person name="Girlanda M."/>
            <person name="Hayes R.D."/>
            <person name="Keri Z."/>
            <person name="LaButti K."/>
            <person name="Lipzen A."/>
            <person name="Lombard V."/>
            <person name="Magnuson J."/>
            <person name="Maillard F."/>
            <person name="Murat C."/>
            <person name="Nolan M."/>
            <person name="Ohm R.A."/>
            <person name="Pangilinan J."/>
            <person name="Pereira M.F."/>
            <person name="Perotto S."/>
            <person name="Peter M."/>
            <person name="Pfister S."/>
            <person name="Riley R."/>
            <person name="Sitrit Y."/>
            <person name="Stielow J.B."/>
            <person name="Szollosi G."/>
            <person name="Zifcakova L."/>
            <person name="Stursova M."/>
            <person name="Spatafora J.W."/>
            <person name="Tedersoo L."/>
            <person name="Vaario L.M."/>
            <person name="Yamada A."/>
            <person name="Yan M."/>
            <person name="Wang P."/>
            <person name="Xu J."/>
            <person name="Bruns T."/>
            <person name="Baldrian P."/>
            <person name="Vilgalys R."/>
            <person name="Dunand C."/>
            <person name="Henrissat B."/>
            <person name="Grigoriev I.V."/>
            <person name="Hibbett D."/>
            <person name="Nagy L.G."/>
            <person name="Martin F.M."/>
        </authorList>
    </citation>
    <scope>NUCLEOTIDE SEQUENCE</scope>
    <source>
        <strain evidence="1">UH-Tt-Lm1</strain>
    </source>
</reference>
<sequence>MSHESRPDLLMFGHIPPEGKDPEAAVHLSQASYHLRPLSQWTQDDQDHFDKEAWHQARENLIQSWKDRLSAISLIMTFFAAMEAQLLSATASSTGHPSALGDAANAGLMGALVIHSFAGAPGISDYILITW</sequence>
<comment type="caution">
    <text evidence="1">The sequence shown here is derived from an EMBL/GenBank/DDBJ whole genome shotgun (WGS) entry which is preliminary data.</text>
</comment>
<dbReference type="AlphaFoldDB" id="A0A9P6HNT7"/>
<name>A0A9P6HNT7_9AGAM</name>
<proteinExistence type="predicted"/>
<keyword evidence="2" id="KW-1185">Reference proteome</keyword>
<dbReference type="OrthoDB" id="2653987at2759"/>
<organism evidence="1 2">
    <name type="scientific">Thelephora terrestris</name>
    <dbReference type="NCBI Taxonomy" id="56493"/>
    <lineage>
        <taxon>Eukaryota</taxon>
        <taxon>Fungi</taxon>
        <taxon>Dikarya</taxon>
        <taxon>Basidiomycota</taxon>
        <taxon>Agaricomycotina</taxon>
        <taxon>Agaricomycetes</taxon>
        <taxon>Thelephorales</taxon>
        <taxon>Thelephoraceae</taxon>
        <taxon>Thelephora</taxon>
    </lineage>
</organism>
<accession>A0A9P6HNT7</accession>
<dbReference type="EMBL" id="WIUZ02000002">
    <property type="protein sequence ID" value="KAF9790576.1"/>
    <property type="molecule type" value="Genomic_DNA"/>
</dbReference>
<gene>
    <name evidence="1" type="ORF">BJ322DRAFT_1208046</name>
</gene>
<reference evidence="1" key="2">
    <citation type="submission" date="2020-11" db="EMBL/GenBank/DDBJ databases">
        <authorList>
            <consortium name="DOE Joint Genome Institute"/>
            <person name="Kuo A."/>
            <person name="Miyauchi S."/>
            <person name="Kiss E."/>
            <person name="Drula E."/>
            <person name="Kohler A."/>
            <person name="Sanchez-Garcia M."/>
            <person name="Andreopoulos B."/>
            <person name="Barry K.W."/>
            <person name="Bonito G."/>
            <person name="Buee M."/>
            <person name="Carver A."/>
            <person name="Chen C."/>
            <person name="Cichocki N."/>
            <person name="Clum A."/>
            <person name="Culley D."/>
            <person name="Crous P.W."/>
            <person name="Fauchery L."/>
            <person name="Girlanda M."/>
            <person name="Hayes R."/>
            <person name="Keri Z."/>
            <person name="Labutti K."/>
            <person name="Lipzen A."/>
            <person name="Lombard V."/>
            <person name="Magnuson J."/>
            <person name="Maillard F."/>
            <person name="Morin E."/>
            <person name="Murat C."/>
            <person name="Nolan M."/>
            <person name="Ohm R."/>
            <person name="Pangilinan J."/>
            <person name="Pereira M."/>
            <person name="Perotto S."/>
            <person name="Peter M."/>
            <person name="Riley R."/>
            <person name="Sitrit Y."/>
            <person name="Stielow B."/>
            <person name="Szollosi G."/>
            <person name="Zifcakova L."/>
            <person name="Stursova M."/>
            <person name="Spatafora J.W."/>
            <person name="Tedersoo L."/>
            <person name="Vaario L.-M."/>
            <person name="Yamada A."/>
            <person name="Yan M."/>
            <person name="Wang P."/>
            <person name="Xu J."/>
            <person name="Bruns T."/>
            <person name="Baldrian P."/>
            <person name="Vilgalys R."/>
            <person name="Henrissat B."/>
            <person name="Grigoriev I.V."/>
            <person name="Hibbett D."/>
            <person name="Nagy L.G."/>
            <person name="Martin F.M."/>
        </authorList>
    </citation>
    <scope>NUCLEOTIDE SEQUENCE</scope>
    <source>
        <strain evidence="1">UH-Tt-Lm1</strain>
    </source>
</reference>
<evidence type="ECO:0000313" key="2">
    <source>
        <dbReference type="Proteomes" id="UP000736335"/>
    </source>
</evidence>
<protein>
    <submittedName>
        <fullName evidence="1">Uncharacterized protein</fullName>
    </submittedName>
</protein>
<evidence type="ECO:0000313" key="1">
    <source>
        <dbReference type="EMBL" id="KAF9790576.1"/>
    </source>
</evidence>